<name>A0A1B6LXC1_9HEMI</name>
<evidence type="ECO:0000313" key="1">
    <source>
        <dbReference type="EMBL" id="JAT28303.1"/>
    </source>
</evidence>
<protein>
    <submittedName>
        <fullName evidence="1">Uncharacterized protein</fullName>
    </submittedName>
</protein>
<proteinExistence type="predicted"/>
<sequence length="158" mass="18779">IFLKKLKPWMTDFICMKVRIKNKLFEKVKNHPNNETLLKYYKKFSNTLRTKIRKQKDIYYSNRFESCNRDSKATWKVLNEVTEKNVKKPTEITLTINGSLSNKPEIVLNNYFLSTVDKLNINIRTPLNFDLLKYKKCFKTVASINCMFFLSSIKRGFS</sequence>
<dbReference type="AlphaFoldDB" id="A0A1B6LXC1"/>
<reference evidence="1" key="1">
    <citation type="submission" date="2015-11" db="EMBL/GenBank/DDBJ databases">
        <title>De novo transcriptome assembly of four potential Pierce s Disease insect vectors from Arizona vineyards.</title>
        <authorList>
            <person name="Tassone E.E."/>
        </authorList>
    </citation>
    <scope>NUCLEOTIDE SEQUENCE</scope>
</reference>
<organism evidence="1">
    <name type="scientific">Graphocephala atropunctata</name>
    <dbReference type="NCBI Taxonomy" id="36148"/>
    <lineage>
        <taxon>Eukaryota</taxon>
        <taxon>Metazoa</taxon>
        <taxon>Ecdysozoa</taxon>
        <taxon>Arthropoda</taxon>
        <taxon>Hexapoda</taxon>
        <taxon>Insecta</taxon>
        <taxon>Pterygota</taxon>
        <taxon>Neoptera</taxon>
        <taxon>Paraneoptera</taxon>
        <taxon>Hemiptera</taxon>
        <taxon>Auchenorrhyncha</taxon>
        <taxon>Membracoidea</taxon>
        <taxon>Cicadellidae</taxon>
        <taxon>Cicadellinae</taxon>
        <taxon>Cicadellini</taxon>
        <taxon>Graphocephala</taxon>
    </lineage>
</organism>
<feature type="non-terminal residue" evidence="1">
    <location>
        <position position="1"/>
    </location>
</feature>
<dbReference type="EMBL" id="GEBQ01011674">
    <property type="protein sequence ID" value="JAT28303.1"/>
    <property type="molecule type" value="Transcribed_RNA"/>
</dbReference>
<accession>A0A1B6LXC1</accession>
<gene>
    <name evidence="1" type="ORF">g.13721</name>
</gene>